<proteinExistence type="predicted"/>
<keyword evidence="2" id="KW-1185">Reference proteome</keyword>
<evidence type="ECO:0000313" key="2">
    <source>
        <dbReference type="Proteomes" id="UP000694564"/>
    </source>
</evidence>
<name>A0A8D2AN96_SCIVU</name>
<dbReference type="Ensembl" id="ENSSVLT00005004757.1">
    <property type="protein sequence ID" value="ENSSVLP00005004327.1"/>
    <property type="gene ID" value="ENSSVLG00005003463.1"/>
</dbReference>
<dbReference type="AlphaFoldDB" id="A0A8D2AN96"/>
<accession>A0A8D2AN96</accession>
<organism evidence="1 2">
    <name type="scientific">Sciurus vulgaris</name>
    <name type="common">Eurasian red squirrel</name>
    <dbReference type="NCBI Taxonomy" id="55149"/>
    <lineage>
        <taxon>Eukaryota</taxon>
        <taxon>Metazoa</taxon>
        <taxon>Chordata</taxon>
        <taxon>Craniata</taxon>
        <taxon>Vertebrata</taxon>
        <taxon>Euteleostomi</taxon>
        <taxon>Mammalia</taxon>
        <taxon>Eutheria</taxon>
        <taxon>Euarchontoglires</taxon>
        <taxon>Glires</taxon>
        <taxon>Rodentia</taxon>
        <taxon>Sciuromorpha</taxon>
        <taxon>Sciuridae</taxon>
        <taxon>Sciurinae</taxon>
        <taxon>Sciurini</taxon>
        <taxon>Sciurus</taxon>
    </lineage>
</organism>
<reference evidence="1" key="1">
    <citation type="submission" date="2025-08" db="UniProtKB">
        <authorList>
            <consortium name="Ensembl"/>
        </authorList>
    </citation>
    <scope>IDENTIFICATION</scope>
</reference>
<dbReference type="GeneTree" id="ENSGT01150000286925"/>
<dbReference type="Proteomes" id="UP000694564">
    <property type="component" value="Chromosome 2"/>
</dbReference>
<evidence type="ECO:0000313" key="1">
    <source>
        <dbReference type="Ensembl" id="ENSSVLP00005004327.1"/>
    </source>
</evidence>
<protein>
    <submittedName>
        <fullName evidence="1">Uncharacterized protein</fullName>
    </submittedName>
</protein>
<sequence length="114" mass="13376">MDPPFDPAIPLLGLYPKDLKSDLKSAYYSYATMSMFIAAQFTITKLWNQPRCPSTDEWIKKMWYIYTVKYYSALKKNEILAFASKLMELENIRLSKISQSQRTKCHMLSLICRC</sequence>
<reference evidence="1" key="2">
    <citation type="submission" date="2025-09" db="UniProtKB">
        <authorList>
            <consortium name="Ensembl"/>
        </authorList>
    </citation>
    <scope>IDENTIFICATION</scope>
</reference>